<dbReference type="RefSeq" id="XP_060297811.1">
    <property type="nucleotide sequence ID" value="XM_060439627.1"/>
</dbReference>
<evidence type="ECO:0000256" key="1">
    <source>
        <dbReference type="SAM" id="MobiDB-lite"/>
    </source>
</evidence>
<sequence length="130" mass="14160">MSIRLTHGIVAVDGRFNCMQMGQLSPLSYVCAALTHTLKQQSESARASSSPASPKLEKGPPPPQPPPSHSVVLEYYCALHIGEDDDLLRPQGLIRCLTTQLILSLLANGWMGQTRLCLCLICETAGRKRC</sequence>
<feature type="region of interest" description="Disordered" evidence="1">
    <location>
        <begin position="41"/>
        <end position="69"/>
    </location>
</feature>
<gene>
    <name evidence="2" type="ORF">B0T26DRAFT_673659</name>
</gene>
<proteinExistence type="predicted"/>
<protein>
    <submittedName>
        <fullName evidence="2">Uncharacterized protein</fullName>
    </submittedName>
</protein>
<feature type="compositionally biased region" description="Low complexity" evidence="1">
    <location>
        <begin position="42"/>
        <end position="54"/>
    </location>
</feature>
<evidence type="ECO:0000313" key="2">
    <source>
        <dbReference type="EMBL" id="KAK0721887.1"/>
    </source>
</evidence>
<dbReference type="AlphaFoldDB" id="A0AA40ATY4"/>
<comment type="caution">
    <text evidence="2">The sequence shown here is derived from an EMBL/GenBank/DDBJ whole genome shotgun (WGS) entry which is preliminary data.</text>
</comment>
<evidence type="ECO:0000313" key="3">
    <source>
        <dbReference type="Proteomes" id="UP001172101"/>
    </source>
</evidence>
<dbReference type="Proteomes" id="UP001172101">
    <property type="component" value="Unassembled WGS sequence"/>
</dbReference>
<reference evidence="2" key="1">
    <citation type="submission" date="2023-06" db="EMBL/GenBank/DDBJ databases">
        <title>Genome-scale phylogeny and comparative genomics of the fungal order Sordariales.</title>
        <authorList>
            <consortium name="Lawrence Berkeley National Laboratory"/>
            <person name="Hensen N."/>
            <person name="Bonometti L."/>
            <person name="Westerberg I."/>
            <person name="Brannstrom I.O."/>
            <person name="Guillou S."/>
            <person name="Cros-Aarteil S."/>
            <person name="Calhoun S."/>
            <person name="Haridas S."/>
            <person name="Kuo A."/>
            <person name="Mondo S."/>
            <person name="Pangilinan J."/>
            <person name="Riley R."/>
            <person name="LaButti K."/>
            <person name="Andreopoulos B."/>
            <person name="Lipzen A."/>
            <person name="Chen C."/>
            <person name="Yanf M."/>
            <person name="Daum C."/>
            <person name="Ng V."/>
            <person name="Clum A."/>
            <person name="Steindorff A."/>
            <person name="Ohm R."/>
            <person name="Martin F."/>
            <person name="Silar P."/>
            <person name="Natvig D."/>
            <person name="Lalanne C."/>
            <person name="Gautier V."/>
            <person name="Ament-velasquez S.L."/>
            <person name="Kruys A."/>
            <person name="Hutchinson M.I."/>
            <person name="Powell A.J."/>
            <person name="Barry K."/>
            <person name="Miller A.N."/>
            <person name="Grigoriev I.V."/>
            <person name="Debuchy R."/>
            <person name="Gladieux P."/>
            <person name="Thoren M.H."/>
            <person name="Johannesson H."/>
        </authorList>
    </citation>
    <scope>NUCLEOTIDE SEQUENCE</scope>
    <source>
        <strain evidence="2">SMH2392-1A</strain>
    </source>
</reference>
<dbReference type="GeneID" id="85322897"/>
<accession>A0AA40ATY4</accession>
<dbReference type="EMBL" id="JAUIRO010000003">
    <property type="protein sequence ID" value="KAK0721887.1"/>
    <property type="molecule type" value="Genomic_DNA"/>
</dbReference>
<feature type="compositionally biased region" description="Pro residues" evidence="1">
    <location>
        <begin position="59"/>
        <end position="68"/>
    </location>
</feature>
<keyword evidence="3" id="KW-1185">Reference proteome</keyword>
<name>A0AA40ATY4_9PEZI</name>
<organism evidence="2 3">
    <name type="scientific">Lasiosphaeria miniovina</name>
    <dbReference type="NCBI Taxonomy" id="1954250"/>
    <lineage>
        <taxon>Eukaryota</taxon>
        <taxon>Fungi</taxon>
        <taxon>Dikarya</taxon>
        <taxon>Ascomycota</taxon>
        <taxon>Pezizomycotina</taxon>
        <taxon>Sordariomycetes</taxon>
        <taxon>Sordariomycetidae</taxon>
        <taxon>Sordariales</taxon>
        <taxon>Lasiosphaeriaceae</taxon>
        <taxon>Lasiosphaeria</taxon>
    </lineage>
</organism>